<evidence type="ECO:0000256" key="1">
    <source>
        <dbReference type="SAM" id="Phobius"/>
    </source>
</evidence>
<evidence type="ECO:0000313" key="3">
    <source>
        <dbReference type="EMBL" id="WNC13805.1"/>
    </source>
</evidence>
<dbReference type="PROSITE" id="PS51257">
    <property type="entry name" value="PROKAR_LIPOPROTEIN"/>
    <property type="match status" value="1"/>
</dbReference>
<name>A0ABY9T129_BREBE</name>
<protein>
    <submittedName>
        <fullName evidence="3">Tripartite tricarboxylate transporter TctB family protein</fullName>
    </submittedName>
</protein>
<accession>A0ABY9T129</accession>
<evidence type="ECO:0000259" key="2">
    <source>
        <dbReference type="Pfam" id="PF07331"/>
    </source>
</evidence>
<evidence type="ECO:0000313" key="4">
    <source>
        <dbReference type="Proteomes" id="UP001256827"/>
    </source>
</evidence>
<feature type="transmembrane region" description="Helical" evidence="1">
    <location>
        <begin position="130"/>
        <end position="151"/>
    </location>
</feature>
<keyword evidence="1" id="KW-0812">Transmembrane</keyword>
<proteinExistence type="predicted"/>
<keyword evidence="1" id="KW-0472">Membrane</keyword>
<keyword evidence="4" id="KW-1185">Reference proteome</keyword>
<organism evidence="3 4">
    <name type="scientific">Brevibacillus brevis</name>
    <name type="common">Bacillus brevis</name>
    <dbReference type="NCBI Taxonomy" id="1393"/>
    <lineage>
        <taxon>Bacteria</taxon>
        <taxon>Bacillati</taxon>
        <taxon>Bacillota</taxon>
        <taxon>Bacilli</taxon>
        <taxon>Bacillales</taxon>
        <taxon>Paenibacillaceae</taxon>
        <taxon>Brevibacillus</taxon>
    </lineage>
</organism>
<feature type="transmembrane region" description="Helical" evidence="1">
    <location>
        <begin position="43"/>
        <end position="61"/>
    </location>
</feature>
<reference evidence="3 4" key="1">
    <citation type="submission" date="2023-09" db="EMBL/GenBank/DDBJ databases">
        <title>Complete Genome and Methylome dissection of Bacillus brevis NEB573 original source of BbsI restriction endonuclease.</title>
        <authorList>
            <person name="Fomenkov A."/>
            <person name="Roberts R.D."/>
        </authorList>
    </citation>
    <scope>NUCLEOTIDE SEQUENCE [LARGE SCALE GENOMIC DNA]</scope>
    <source>
        <strain evidence="3 4">NEB573</strain>
    </source>
</reference>
<dbReference type="Proteomes" id="UP001256827">
    <property type="component" value="Chromosome"/>
</dbReference>
<keyword evidence="1" id="KW-1133">Transmembrane helix</keyword>
<dbReference type="RefSeq" id="WP_310765397.1">
    <property type="nucleotide sequence ID" value="NZ_CP134050.1"/>
</dbReference>
<gene>
    <name evidence="3" type="ORF">RGB73_24465</name>
</gene>
<dbReference type="EMBL" id="CP134050">
    <property type="protein sequence ID" value="WNC13805.1"/>
    <property type="molecule type" value="Genomic_DNA"/>
</dbReference>
<feature type="domain" description="DUF1468" evidence="2">
    <location>
        <begin position="11"/>
        <end position="154"/>
    </location>
</feature>
<dbReference type="Pfam" id="PF07331">
    <property type="entry name" value="TctB"/>
    <property type="match status" value="1"/>
</dbReference>
<feature type="transmembrane region" description="Helical" evidence="1">
    <location>
        <begin position="107"/>
        <end position="123"/>
    </location>
</feature>
<sequence>MIRPRNLPDFIGALLCMALGCAVSLEAYRLSSYAASAFVGDHTLPFLLGISFIVLGLVLLVQSCRPKLSEADDIGAEPVAEAGERTRLLLCLGVLFLYAWLLEALGYFPATLIASFLLFRLIGSYRLGPAILLAVLLTGGLYGIFIGWLQITFPTGFLLD</sequence>
<dbReference type="InterPro" id="IPR009936">
    <property type="entry name" value="DUF1468"/>
</dbReference>